<dbReference type="STRING" id="1173027.Mic7113_3656"/>
<dbReference type="InterPro" id="IPR013538">
    <property type="entry name" value="ASHA1/2-like_C"/>
</dbReference>
<dbReference type="Proteomes" id="UP000010471">
    <property type="component" value="Chromosome"/>
</dbReference>
<dbReference type="SUPFAM" id="SSF55961">
    <property type="entry name" value="Bet v1-like"/>
    <property type="match status" value="1"/>
</dbReference>
<evidence type="ECO:0000313" key="3">
    <source>
        <dbReference type="EMBL" id="AFZ19378.1"/>
    </source>
</evidence>
<protein>
    <recommendedName>
        <fullName evidence="2">Activator of Hsp90 ATPase homologue 1/2-like C-terminal domain-containing protein</fullName>
    </recommendedName>
</protein>
<sequence length="205" mass="23742">MLRDLKLDVFYPYSPERVWQAITNRRVLAQWLMENDFEPRIGHKFRFEPQPHQGVNEAIHCEVIELDEPRSLSYTWRGGLMGKPTIVTWRLVPMEGGTQLQLEHKGFESRAIASVTAERSLTRSLLTHHEQTGLENSMPRAFLETRMPERIEPKMPFSRGYGRAESIDTVTLNFYLNGGWHAVLNSKLQNLLSDHTQQIGVRSRS</sequence>
<dbReference type="KEGG" id="mic:Mic7113_3656"/>
<organism evidence="3 4">
    <name type="scientific">Allocoleopsis franciscana PCC 7113</name>
    <dbReference type="NCBI Taxonomy" id="1173027"/>
    <lineage>
        <taxon>Bacteria</taxon>
        <taxon>Bacillati</taxon>
        <taxon>Cyanobacteriota</taxon>
        <taxon>Cyanophyceae</taxon>
        <taxon>Coleofasciculales</taxon>
        <taxon>Coleofasciculaceae</taxon>
        <taxon>Allocoleopsis</taxon>
        <taxon>Allocoleopsis franciscana</taxon>
    </lineage>
</organism>
<evidence type="ECO:0000313" key="4">
    <source>
        <dbReference type="Proteomes" id="UP000010471"/>
    </source>
</evidence>
<dbReference type="eggNOG" id="COG3832">
    <property type="taxonomic scope" value="Bacteria"/>
</dbReference>
<dbReference type="Pfam" id="PF08327">
    <property type="entry name" value="AHSA1"/>
    <property type="match status" value="1"/>
</dbReference>
<evidence type="ECO:0000259" key="2">
    <source>
        <dbReference type="Pfam" id="PF08327"/>
    </source>
</evidence>
<dbReference type="PATRIC" id="fig|1173027.3.peg.4018"/>
<keyword evidence="4" id="KW-1185">Reference proteome</keyword>
<comment type="similarity">
    <text evidence="1">Belongs to the AHA1 family.</text>
</comment>
<name>K9WGP6_9CYAN</name>
<dbReference type="CDD" id="cd07814">
    <property type="entry name" value="SRPBCC_CalC_Aha1-like"/>
    <property type="match status" value="1"/>
</dbReference>
<accession>K9WGP6</accession>
<dbReference type="OrthoDB" id="2355173at2"/>
<evidence type="ECO:0000256" key="1">
    <source>
        <dbReference type="ARBA" id="ARBA00006817"/>
    </source>
</evidence>
<dbReference type="AlphaFoldDB" id="K9WGP6"/>
<proteinExistence type="inferred from homology"/>
<dbReference type="InterPro" id="IPR023393">
    <property type="entry name" value="START-like_dom_sf"/>
</dbReference>
<feature type="domain" description="Activator of Hsp90 ATPase homologue 1/2-like C-terminal" evidence="2">
    <location>
        <begin position="13"/>
        <end position="118"/>
    </location>
</feature>
<dbReference type="RefSeq" id="WP_015183519.1">
    <property type="nucleotide sequence ID" value="NC_019738.1"/>
</dbReference>
<gene>
    <name evidence="3" type="ORF">Mic7113_3656</name>
</gene>
<dbReference type="HOGENOM" id="CLU_115812_0_0_3"/>
<dbReference type="Gene3D" id="3.30.530.20">
    <property type="match status" value="1"/>
</dbReference>
<dbReference type="EMBL" id="CP003630">
    <property type="protein sequence ID" value="AFZ19378.1"/>
    <property type="molecule type" value="Genomic_DNA"/>
</dbReference>
<reference evidence="3 4" key="1">
    <citation type="submission" date="2012-06" db="EMBL/GenBank/DDBJ databases">
        <title>Finished chromosome of genome of Microcoleus sp. PCC 7113.</title>
        <authorList>
            <consortium name="US DOE Joint Genome Institute"/>
            <person name="Gugger M."/>
            <person name="Coursin T."/>
            <person name="Rippka R."/>
            <person name="Tandeau De Marsac N."/>
            <person name="Huntemann M."/>
            <person name="Wei C.-L."/>
            <person name="Han J."/>
            <person name="Detter J.C."/>
            <person name="Han C."/>
            <person name="Tapia R."/>
            <person name="Chen A."/>
            <person name="Kyrpides N."/>
            <person name="Mavromatis K."/>
            <person name="Markowitz V."/>
            <person name="Szeto E."/>
            <person name="Ivanova N."/>
            <person name="Pagani I."/>
            <person name="Pati A."/>
            <person name="Goodwin L."/>
            <person name="Nordberg H.P."/>
            <person name="Cantor M.N."/>
            <person name="Hua S.X."/>
            <person name="Woyke T."/>
            <person name="Kerfeld C.A."/>
        </authorList>
    </citation>
    <scope>NUCLEOTIDE SEQUENCE [LARGE SCALE GENOMIC DNA]</scope>
    <source>
        <strain evidence="3 4">PCC 7113</strain>
    </source>
</reference>